<evidence type="ECO:0000313" key="3">
    <source>
        <dbReference type="EMBL" id="KKR02440.1"/>
    </source>
</evidence>
<dbReference type="InterPro" id="IPR057661">
    <property type="entry name" value="RsdA/BaiN/AoA(So)_Rossmann"/>
</dbReference>
<dbReference type="Proteomes" id="UP000034845">
    <property type="component" value="Unassembled WGS sequence"/>
</dbReference>
<dbReference type="PATRIC" id="fig|1619019.3.peg.182"/>
<dbReference type="InterPro" id="IPR036188">
    <property type="entry name" value="FAD/NAD-bd_sf"/>
</dbReference>
<evidence type="ECO:0000259" key="1">
    <source>
        <dbReference type="Pfam" id="PF03486"/>
    </source>
</evidence>
<dbReference type="SUPFAM" id="SSF51905">
    <property type="entry name" value="FAD/NAD(P)-binding domain"/>
    <property type="match status" value="1"/>
</dbReference>
<protein>
    <submittedName>
        <fullName evidence="3">HI0933 family protein</fullName>
    </submittedName>
</protein>
<evidence type="ECO:0000259" key="2">
    <source>
        <dbReference type="Pfam" id="PF22780"/>
    </source>
</evidence>
<organism evidence="3 4">
    <name type="scientific">Yanofskybacteria sp. (strain GW2011_GWA1_39_13)</name>
    <dbReference type="NCBI Taxonomy" id="1619019"/>
    <lineage>
        <taxon>Bacteria</taxon>
        <taxon>Candidatus Yanofskyibacteriota</taxon>
    </lineage>
</organism>
<dbReference type="Gene3D" id="3.50.50.60">
    <property type="entry name" value="FAD/NAD(P)-binding domain"/>
    <property type="match status" value="2"/>
</dbReference>
<accession>A0A0G0PW94</accession>
<dbReference type="InterPro" id="IPR004792">
    <property type="entry name" value="BaiN-like"/>
</dbReference>
<dbReference type="PANTHER" id="PTHR42887">
    <property type="entry name" value="OS12G0638800 PROTEIN"/>
    <property type="match status" value="1"/>
</dbReference>
<gene>
    <name evidence="3" type="ORF">UT29_C0002G0002</name>
</gene>
<feature type="domain" description="RsdA/BaiN/AoA(So)-like Rossmann fold-like" evidence="1">
    <location>
        <begin position="2"/>
        <end position="316"/>
    </location>
</feature>
<evidence type="ECO:0000313" key="4">
    <source>
        <dbReference type="Proteomes" id="UP000034845"/>
    </source>
</evidence>
<name>A0A0G0PW94_YANXG</name>
<comment type="caution">
    <text evidence="3">The sequence shown here is derived from an EMBL/GenBank/DDBJ whole genome shotgun (WGS) entry which is preliminary data.</text>
</comment>
<dbReference type="AlphaFoldDB" id="A0A0G0PW94"/>
<feature type="domain" description="RsdA/BaiN/AoA(So)-like insert" evidence="2">
    <location>
        <begin position="102"/>
        <end position="263"/>
    </location>
</feature>
<dbReference type="SUPFAM" id="SSF160996">
    <property type="entry name" value="HI0933 insert domain-like"/>
    <property type="match status" value="1"/>
</dbReference>
<dbReference type="EMBL" id="LBWF01000002">
    <property type="protein sequence ID" value="KKR02440.1"/>
    <property type="molecule type" value="Genomic_DNA"/>
</dbReference>
<dbReference type="PANTHER" id="PTHR42887:SF2">
    <property type="entry name" value="OS12G0638800 PROTEIN"/>
    <property type="match status" value="1"/>
</dbReference>
<sequence length="320" mass="34955">MQTKIENELRVFPVSNKVQSAWNVLNEYMKDGKVSILTGSPVASFVTSGKKISGVKLANGDIVHGKKFILATGGKSHPETGSTGDGFEWLRSLGHKVTDTAPSLVPIKLSDPWIKKLQGVTISKVRFSVLQNDKRQAVHKGKILFTHFGVSGPTILNMSNQVRELLEYGTVVITADFVPNLDHKRTDTAIQNIFKLNRNKIFKNVVTHFLPASIILVLGGLAGIDEKTPCHTISREARLRLVQFLKALPLHVSGVLGVEKAIVTSGGIALEEVDFKTMRSRKITNLYLTGDILNIVRPSGGYSLQLCWTTGAVAGKHAIK</sequence>
<proteinExistence type="predicted"/>
<reference evidence="3 4" key="1">
    <citation type="journal article" date="2015" name="Nature">
        <title>rRNA introns, odd ribosomes, and small enigmatic genomes across a large radiation of phyla.</title>
        <authorList>
            <person name="Brown C.T."/>
            <person name="Hug L.A."/>
            <person name="Thomas B.C."/>
            <person name="Sharon I."/>
            <person name="Castelle C.J."/>
            <person name="Singh A."/>
            <person name="Wilkins M.J."/>
            <person name="Williams K.H."/>
            <person name="Banfield J.F."/>
        </authorList>
    </citation>
    <scope>NUCLEOTIDE SEQUENCE [LARGE SCALE GENOMIC DNA]</scope>
    <source>
        <strain evidence="4">GW2011_GWA1_39_13</strain>
    </source>
</reference>
<dbReference type="Pfam" id="PF03486">
    <property type="entry name" value="HI0933_like"/>
    <property type="match status" value="1"/>
</dbReference>
<dbReference type="Pfam" id="PF22780">
    <property type="entry name" value="HI0933_like_1st"/>
    <property type="match status" value="1"/>
</dbReference>
<dbReference type="NCBIfam" id="TIGR00275">
    <property type="entry name" value="aminoacetone oxidase family FAD-binding enzyme"/>
    <property type="match status" value="1"/>
</dbReference>
<dbReference type="InterPro" id="IPR055178">
    <property type="entry name" value="RsdA/BaiN/AoA(So)-like_dom"/>
</dbReference>